<dbReference type="EMBL" id="MT141502">
    <property type="protein sequence ID" value="QJA63657.1"/>
    <property type="molecule type" value="Genomic_DNA"/>
</dbReference>
<proteinExistence type="predicted"/>
<reference evidence="1" key="1">
    <citation type="submission" date="2020-03" db="EMBL/GenBank/DDBJ databases">
        <title>The deep terrestrial virosphere.</title>
        <authorList>
            <person name="Holmfeldt K."/>
            <person name="Nilsson E."/>
            <person name="Simone D."/>
            <person name="Lopez-Fernandez M."/>
            <person name="Wu X."/>
            <person name="de Brujin I."/>
            <person name="Lundin D."/>
            <person name="Andersson A."/>
            <person name="Bertilsson S."/>
            <person name="Dopson M."/>
        </authorList>
    </citation>
    <scope>NUCLEOTIDE SEQUENCE</scope>
    <source>
        <strain evidence="1">MM415B00601</strain>
    </source>
</reference>
<name>A0A6M3J3C5_9ZZZZ</name>
<organism evidence="1">
    <name type="scientific">viral metagenome</name>
    <dbReference type="NCBI Taxonomy" id="1070528"/>
    <lineage>
        <taxon>unclassified sequences</taxon>
        <taxon>metagenomes</taxon>
        <taxon>organismal metagenomes</taxon>
    </lineage>
</organism>
<gene>
    <name evidence="1" type="ORF">MM415B00601_0017</name>
</gene>
<dbReference type="AlphaFoldDB" id="A0A6M3J3C5"/>
<accession>A0A6M3J3C5</accession>
<sequence length="143" mass="15566">MSDTVNVRWVYPPNWDGNPPDKGGWRKATIQMTGISDGTGESEVVKLDISELRAVSGAAPYRTTIERLEWDVAGIDNIHLQWDRNPKETIVVLSGRGKRDYRPEGGLVDPGATGDATGDILLTSNSVAPGGSYNILMTVRLKD</sequence>
<protein>
    <submittedName>
        <fullName evidence="1">Putative structural protein</fullName>
    </submittedName>
</protein>
<evidence type="ECO:0000313" key="1">
    <source>
        <dbReference type="EMBL" id="QJA63657.1"/>
    </source>
</evidence>